<reference evidence="2" key="1">
    <citation type="journal article" date="2018" name="Nat. Microbiol.">
        <title>Leveraging single-cell genomics to expand the fungal tree of life.</title>
        <authorList>
            <person name="Ahrendt S.R."/>
            <person name="Quandt C.A."/>
            <person name="Ciobanu D."/>
            <person name="Clum A."/>
            <person name="Salamov A."/>
            <person name="Andreopoulos B."/>
            <person name="Cheng J.F."/>
            <person name="Woyke T."/>
            <person name="Pelin A."/>
            <person name="Henrissat B."/>
            <person name="Reynolds N.K."/>
            <person name="Benny G.L."/>
            <person name="Smith M.E."/>
            <person name="James T.Y."/>
            <person name="Grigoriev I.V."/>
        </authorList>
    </citation>
    <scope>NUCLEOTIDE SEQUENCE [LARGE SCALE GENOMIC DNA]</scope>
    <source>
        <strain evidence="2">Baker2002</strain>
    </source>
</reference>
<dbReference type="SUPFAM" id="SSF82199">
    <property type="entry name" value="SET domain"/>
    <property type="match status" value="1"/>
</dbReference>
<protein>
    <submittedName>
        <fullName evidence="1">SET domain-containing protein</fullName>
    </submittedName>
</protein>
<gene>
    <name evidence="1" type="ORF">METBISCDRAFT_31239</name>
</gene>
<accession>A0A4P9ZB24</accession>
<dbReference type="InterPro" id="IPR050600">
    <property type="entry name" value="SETD3_SETD6_MTase"/>
</dbReference>
<dbReference type="GO" id="GO:0016279">
    <property type="term" value="F:protein-lysine N-methyltransferase activity"/>
    <property type="evidence" value="ECO:0007669"/>
    <property type="project" value="TreeGrafter"/>
</dbReference>
<evidence type="ECO:0000313" key="1">
    <source>
        <dbReference type="EMBL" id="RKP30034.1"/>
    </source>
</evidence>
<name>A0A4P9ZB24_9ASCO</name>
<dbReference type="GO" id="GO:0005634">
    <property type="term" value="C:nucleus"/>
    <property type="evidence" value="ECO:0007669"/>
    <property type="project" value="TreeGrafter"/>
</dbReference>
<dbReference type="Gene3D" id="3.90.1410.10">
    <property type="entry name" value="set domain protein methyltransferase, domain 1"/>
    <property type="match status" value="1"/>
</dbReference>
<evidence type="ECO:0000313" key="2">
    <source>
        <dbReference type="Proteomes" id="UP000268321"/>
    </source>
</evidence>
<dbReference type="EMBL" id="ML004468">
    <property type="protein sequence ID" value="RKP30034.1"/>
    <property type="molecule type" value="Genomic_DNA"/>
</dbReference>
<dbReference type="Proteomes" id="UP000268321">
    <property type="component" value="Unassembled WGS sequence"/>
</dbReference>
<dbReference type="PANTHER" id="PTHR13271:SF147">
    <property type="entry name" value="PROTEIN-LYSINE N-METHYLTRANSFERASE EFM1-RELATED"/>
    <property type="match status" value="1"/>
</dbReference>
<dbReference type="PANTHER" id="PTHR13271">
    <property type="entry name" value="UNCHARACTERIZED PUTATIVE METHYLTRANSFERASE"/>
    <property type="match status" value="1"/>
</dbReference>
<proteinExistence type="predicted"/>
<dbReference type="OrthoDB" id="42889at2759"/>
<dbReference type="InterPro" id="IPR046341">
    <property type="entry name" value="SET_dom_sf"/>
</dbReference>
<dbReference type="AlphaFoldDB" id="A0A4P9ZB24"/>
<keyword evidence="2" id="KW-1185">Reference proteome</keyword>
<organism evidence="1 2">
    <name type="scientific">Metschnikowia bicuspidata</name>
    <dbReference type="NCBI Taxonomy" id="27322"/>
    <lineage>
        <taxon>Eukaryota</taxon>
        <taxon>Fungi</taxon>
        <taxon>Dikarya</taxon>
        <taxon>Ascomycota</taxon>
        <taxon>Saccharomycotina</taxon>
        <taxon>Pichiomycetes</taxon>
        <taxon>Metschnikowiaceae</taxon>
        <taxon>Metschnikowia</taxon>
    </lineage>
</organism>
<sequence length="591" mass="66933">MDKVNQLVQWAKERWAVIPESVVFVEVAPGNFGAEASKTDSIRLSVPIETIVKLSDAAAAFKKPRNINAFAKLYLAHQRAPQNLENSPFREYIASLPSAAAINSPYVWLPEDLALLAGTNLGNSLRENVAALVEEWWLVLSVLPEAVPKSQKHYLNMKFYYEYKFYEAQQLHEYVLDDLHDNWTSFPAYLWALMIYKSRSFPSKLLAACGSVDALNFVQDDVAILIPVVDLLNHSPRAQVTWGVAEGHFVFEATGHAGGQLFNNYGRKGNEELLLAYGFCLADNSADTVALKIKVPVELLPQLELHGIVLPKISDYSNSVVNEGKISEEVGKLSLLPYDEYKDGLLFFLGRDTIPEALVGVFQWLVKTRWEDKLTLRMRLSGLNHLRQALESKALLLDTSKVAGSRNSEATSVYLAGQNRILRAAVTLVKRREKELLSEHKSRVLSLKSVYKKDAKFARSFLVTMGVACYENIVAQELTDQMWLMYLIRCYNKDQYAEDAETRLPLWIYECFVRMNRETDITAHEVVQFRELYEGLVIPMKQVVPEIYNVGKWTVRELVVSAKLLDTIGFVRGKSQECFLVDDFTKSADLV</sequence>